<dbReference type="AlphaFoldDB" id="A0AAV8V637"/>
<dbReference type="Gene3D" id="1.10.3520.10">
    <property type="entry name" value="Glycolipid transfer protein"/>
    <property type="match status" value="1"/>
</dbReference>
<dbReference type="InterPro" id="IPR036497">
    <property type="entry name" value="GLTP_sf"/>
</dbReference>
<dbReference type="GO" id="GO:1902388">
    <property type="term" value="F:ceramide 1-phosphate transfer activity"/>
    <property type="evidence" value="ECO:0007669"/>
    <property type="project" value="TreeGrafter"/>
</dbReference>
<protein>
    <recommendedName>
        <fullName evidence="3">Glycolipid transfer protein domain-containing protein</fullName>
    </recommendedName>
</protein>
<dbReference type="EMBL" id="JANEYG010000504">
    <property type="protein sequence ID" value="KAJ8909552.1"/>
    <property type="molecule type" value="Genomic_DNA"/>
</dbReference>
<proteinExistence type="predicted"/>
<evidence type="ECO:0000256" key="1">
    <source>
        <dbReference type="ARBA" id="ARBA00022448"/>
    </source>
</evidence>
<sequence>MSVIEELFVYEKIKTIFSTLPAQFPLANDTSKIKTREFLNASLATVFLLERIGKLFAPIIYDMNSNLKQLKEKYEGKKKEYEYLEDMILDEKEAGQTTATDALLWLRRALHFVETLFQQIIDDSNKERSSSDLTAFVTSAYSGTLEEYHGWLGKQLFNVLSRFAPNRNRLMYILALDKPDRDAVVIRDMKNYAGRLTSIVRRLTQFYRDNNLEPPIL</sequence>
<organism evidence="4 5">
    <name type="scientific">Exocentrus adspersus</name>
    <dbReference type="NCBI Taxonomy" id="1586481"/>
    <lineage>
        <taxon>Eukaryota</taxon>
        <taxon>Metazoa</taxon>
        <taxon>Ecdysozoa</taxon>
        <taxon>Arthropoda</taxon>
        <taxon>Hexapoda</taxon>
        <taxon>Insecta</taxon>
        <taxon>Pterygota</taxon>
        <taxon>Neoptera</taxon>
        <taxon>Endopterygota</taxon>
        <taxon>Coleoptera</taxon>
        <taxon>Polyphaga</taxon>
        <taxon>Cucujiformia</taxon>
        <taxon>Chrysomeloidea</taxon>
        <taxon>Cerambycidae</taxon>
        <taxon>Lamiinae</taxon>
        <taxon>Acanthocinini</taxon>
        <taxon>Exocentrus</taxon>
    </lineage>
</organism>
<dbReference type="GO" id="GO:0005829">
    <property type="term" value="C:cytosol"/>
    <property type="evidence" value="ECO:0007669"/>
    <property type="project" value="TreeGrafter"/>
</dbReference>
<feature type="coiled-coil region" evidence="2">
    <location>
        <begin position="60"/>
        <end position="87"/>
    </location>
</feature>
<dbReference type="SUPFAM" id="SSF110004">
    <property type="entry name" value="Glycolipid transfer protein, GLTP"/>
    <property type="match status" value="1"/>
</dbReference>
<keyword evidence="2" id="KW-0175">Coiled coil</keyword>
<dbReference type="GO" id="GO:1902387">
    <property type="term" value="F:ceramide 1-phosphate binding"/>
    <property type="evidence" value="ECO:0007669"/>
    <property type="project" value="TreeGrafter"/>
</dbReference>
<evidence type="ECO:0000259" key="3">
    <source>
        <dbReference type="Pfam" id="PF08718"/>
    </source>
</evidence>
<reference evidence="4 5" key="1">
    <citation type="journal article" date="2023" name="Insect Mol. Biol.">
        <title>Genome sequencing provides insights into the evolution of gene families encoding plant cell wall-degrading enzymes in longhorned beetles.</title>
        <authorList>
            <person name="Shin N.R."/>
            <person name="Okamura Y."/>
            <person name="Kirsch R."/>
            <person name="Pauchet Y."/>
        </authorList>
    </citation>
    <scope>NUCLEOTIDE SEQUENCE [LARGE SCALE GENOMIC DNA]</scope>
    <source>
        <strain evidence="4">EAD_L_NR</strain>
    </source>
</reference>
<evidence type="ECO:0000313" key="4">
    <source>
        <dbReference type="EMBL" id="KAJ8909552.1"/>
    </source>
</evidence>
<dbReference type="Proteomes" id="UP001159042">
    <property type="component" value="Unassembled WGS sequence"/>
</dbReference>
<gene>
    <name evidence="4" type="ORF">NQ315_010844</name>
</gene>
<comment type="caution">
    <text evidence="4">The sequence shown here is derived from an EMBL/GenBank/DDBJ whole genome shotgun (WGS) entry which is preliminary data.</text>
</comment>
<accession>A0AAV8V637</accession>
<dbReference type="GO" id="GO:0016020">
    <property type="term" value="C:membrane"/>
    <property type="evidence" value="ECO:0007669"/>
    <property type="project" value="TreeGrafter"/>
</dbReference>
<dbReference type="PANTHER" id="PTHR10219:SF25">
    <property type="entry name" value="PLECKSTRIN HOMOLOGY DOMAIN-CONTAINING FAMILY A MEMBER 8"/>
    <property type="match status" value="1"/>
</dbReference>
<keyword evidence="5" id="KW-1185">Reference proteome</keyword>
<dbReference type="Pfam" id="PF08718">
    <property type="entry name" value="GLTP"/>
    <property type="match status" value="1"/>
</dbReference>
<dbReference type="FunFam" id="1.10.3520.10:FF:000001">
    <property type="entry name" value="Pleckstrin domain-containing family A member 8"/>
    <property type="match status" value="1"/>
</dbReference>
<feature type="domain" description="Glycolipid transfer protein" evidence="3">
    <location>
        <begin position="33"/>
        <end position="174"/>
    </location>
</feature>
<dbReference type="PANTHER" id="PTHR10219">
    <property type="entry name" value="GLYCOLIPID TRANSFER PROTEIN-RELATED"/>
    <property type="match status" value="1"/>
</dbReference>
<evidence type="ECO:0000313" key="5">
    <source>
        <dbReference type="Proteomes" id="UP001159042"/>
    </source>
</evidence>
<dbReference type="InterPro" id="IPR014830">
    <property type="entry name" value="Glycolipid_transfer_prot_dom"/>
</dbReference>
<keyword evidence="1" id="KW-0813">Transport</keyword>
<name>A0AAV8V637_9CUCU</name>
<evidence type="ECO:0000256" key="2">
    <source>
        <dbReference type="SAM" id="Coils"/>
    </source>
</evidence>